<dbReference type="Gene3D" id="2.60.120.10">
    <property type="entry name" value="Jelly Rolls"/>
    <property type="match status" value="1"/>
</dbReference>
<dbReference type="InterPro" id="IPR041916">
    <property type="entry name" value="Anti_sigma_zinc_sf"/>
</dbReference>
<feature type="transmembrane region" description="Helical" evidence="1">
    <location>
        <begin position="12"/>
        <end position="32"/>
    </location>
</feature>
<reference evidence="3 4" key="1">
    <citation type="submission" date="2016-06" db="EMBL/GenBank/DDBJ databases">
        <title>Genome sequence of endosymbiont of Candidatus Endolucinida thiodiazotropha.</title>
        <authorList>
            <person name="Poehlein A."/>
            <person name="Koenig S."/>
            <person name="Heiden S.E."/>
            <person name="Thuermer A."/>
            <person name="Voget S."/>
            <person name="Daniel R."/>
            <person name="Markert S."/>
            <person name="Gros O."/>
            <person name="Schweder T."/>
        </authorList>
    </citation>
    <scope>NUCLEOTIDE SEQUENCE [LARGE SCALE GENOMIC DNA]</scope>
    <source>
        <strain evidence="3 4">COS</strain>
    </source>
</reference>
<dbReference type="Pfam" id="PF12973">
    <property type="entry name" value="Cupin_7"/>
    <property type="match status" value="1"/>
</dbReference>
<dbReference type="RefSeq" id="WP_069127136.1">
    <property type="nucleotide sequence ID" value="NZ_MARB01000023.1"/>
</dbReference>
<dbReference type="AlphaFoldDB" id="A0A7Z0VIN4"/>
<keyword evidence="4" id="KW-1185">Reference proteome</keyword>
<dbReference type="EMBL" id="MARB01000023">
    <property type="protein sequence ID" value="ODJ86332.1"/>
    <property type="molecule type" value="Genomic_DNA"/>
</dbReference>
<sequence length="218" mass="23189">MNIKHHPDDATILAYAAGAVTEGFSLVLAAHMESCPHCRGRMAEANALGGELLSEMQPAAMSANGLEDVWSRIDSEPDEEIPAATCHVPVDGVPGILIPYLPDGIDSLHWRSLMPGIRQHVINGIESGRGSVRLLSIAPGTIIPHHTHLGGELTLVIKGAYTDEMGCFQSGDLADLDASVSHQPVAESGEPCICLIATDDRLRFSGVFSRMLQPLIGI</sequence>
<keyword evidence="1" id="KW-0472">Membrane</keyword>
<gene>
    <name evidence="3" type="primary">chrR</name>
    <name evidence="3" type="ORF">CODIS_33910</name>
</gene>
<dbReference type="InterPro" id="IPR025979">
    <property type="entry name" value="ChrR-like_cupin_dom"/>
</dbReference>
<organism evidence="3 4">
    <name type="scientific">Candidatus Thiodiazotropha endolucinida</name>
    <dbReference type="NCBI Taxonomy" id="1655433"/>
    <lineage>
        <taxon>Bacteria</taxon>
        <taxon>Pseudomonadati</taxon>
        <taxon>Pseudomonadota</taxon>
        <taxon>Gammaproteobacteria</taxon>
        <taxon>Chromatiales</taxon>
        <taxon>Sedimenticolaceae</taxon>
        <taxon>Candidatus Thiodiazotropha</taxon>
    </lineage>
</organism>
<dbReference type="Proteomes" id="UP000094769">
    <property type="component" value="Unassembled WGS sequence"/>
</dbReference>
<dbReference type="InterPro" id="IPR012807">
    <property type="entry name" value="Anti-sigma_ChrR"/>
</dbReference>
<evidence type="ECO:0000313" key="3">
    <source>
        <dbReference type="EMBL" id="ODJ86332.1"/>
    </source>
</evidence>
<comment type="caution">
    <text evidence="3">The sequence shown here is derived from an EMBL/GenBank/DDBJ whole genome shotgun (WGS) entry which is preliminary data.</text>
</comment>
<dbReference type="Gene3D" id="1.10.10.1320">
    <property type="entry name" value="Anti-sigma factor, zinc-finger domain"/>
    <property type="match status" value="1"/>
</dbReference>
<evidence type="ECO:0000256" key="1">
    <source>
        <dbReference type="SAM" id="Phobius"/>
    </source>
</evidence>
<accession>A0A7Z0VIN4</accession>
<evidence type="ECO:0000259" key="2">
    <source>
        <dbReference type="Pfam" id="PF12973"/>
    </source>
</evidence>
<dbReference type="InterPro" id="IPR011051">
    <property type="entry name" value="RmlC_Cupin_sf"/>
</dbReference>
<dbReference type="InterPro" id="IPR014710">
    <property type="entry name" value="RmlC-like_jellyroll"/>
</dbReference>
<dbReference type="NCBIfam" id="TIGR02451">
    <property type="entry name" value="anti_sig_ChrR"/>
    <property type="match status" value="1"/>
</dbReference>
<dbReference type="CDD" id="cd20301">
    <property type="entry name" value="cupin_ChrR"/>
    <property type="match status" value="1"/>
</dbReference>
<dbReference type="OrthoDB" id="9801227at2"/>
<dbReference type="SUPFAM" id="SSF51182">
    <property type="entry name" value="RmlC-like cupins"/>
    <property type="match status" value="1"/>
</dbReference>
<name>A0A7Z0VIN4_9GAMM</name>
<keyword evidence="1" id="KW-1133">Transmembrane helix</keyword>
<protein>
    <submittedName>
        <fullName evidence="3">Anti-sigma-E factor ChrR</fullName>
    </submittedName>
</protein>
<evidence type="ECO:0000313" key="4">
    <source>
        <dbReference type="Proteomes" id="UP000094769"/>
    </source>
</evidence>
<keyword evidence="1" id="KW-0812">Transmembrane</keyword>
<proteinExistence type="predicted"/>
<feature type="domain" description="ChrR-like cupin" evidence="2">
    <location>
        <begin position="106"/>
        <end position="198"/>
    </location>
</feature>